<dbReference type="Pfam" id="PF02602">
    <property type="entry name" value="HEM4"/>
    <property type="match status" value="1"/>
</dbReference>
<name>A0A5J4IZ40_9FLAO</name>
<dbReference type="Proteomes" id="UP000326509">
    <property type="component" value="Unassembled WGS sequence"/>
</dbReference>
<reference evidence="2 3" key="1">
    <citation type="submission" date="2019-08" db="EMBL/GenBank/DDBJ databases">
        <title>Draft genome sequence of Ulvibacter marinus type strain NBRC 109484.</title>
        <authorList>
            <person name="Kawano K."/>
            <person name="Ushijima N."/>
            <person name="Kihara M."/>
            <person name="Itoh H."/>
        </authorList>
    </citation>
    <scope>NUCLEOTIDE SEQUENCE [LARGE SCALE GENOMIC DNA]</scope>
    <source>
        <strain evidence="2 3">NBRC 109484</strain>
    </source>
</reference>
<dbReference type="OrthoDB" id="1523900at2"/>
<dbReference type="PANTHER" id="PTHR12390">
    <property type="entry name" value="UROPORPHYRINOGEN III SYNTHASE"/>
    <property type="match status" value="1"/>
</dbReference>
<protein>
    <submittedName>
        <fullName evidence="2">Uroporphyrinogen III methyltransferase</fullName>
    </submittedName>
</protein>
<keyword evidence="2" id="KW-0489">Methyltransferase</keyword>
<dbReference type="InterPro" id="IPR003754">
    <property type="entry name" value="4pyrrol_synth_uPrphyn_synth"/>
</dbReference>
<dbReference type="CDD" id="cd06578">
    <property type="entry name" value="HemD"/>
    <property type="match status" value="1"/>
</dbReference>
<evidence type="ECO:0000259" key="1">
    <source>
        <dbReference type="Pfam" id="PF02602"/>
    </source>
</evidence>
<dbReference type="GO" id="GO:0004852">
    <property type="term" value="F:uroporphyrinogen-III synthase activity"/>
    <property type="evidence" value="ECO:0007669"/>
    <property type="project" value="InterPro"/>
</dbReference>
<dbReference type="GO" id="GO:0005829">
    <property type="term" value="C:cytosol"/>
    <property type="evidence" value="ECO:0007669"/>
    <property type="project" value="TreeGrafter"/>
</dbReference>
<dbReference type="RefSeq" id="WP_151672810.1">
    <property type="nucleotide sequence ID" value="NZ_BKCG01000001.1"/>
</dbReference>
<dbReference type="SUPFAM" id="SSF69618">
    <property type="entry name" value="HemD-like"/>
    <property type="match status" value="1"/>
</dbReference>
<proteinExistence type="predicted"/>
<dbReference type="GO" id="GO:0032259">
    <property type="term" value="P:methylation"/>
    <property type="evidence" value="ECO:0007669"/>
    <property type="project" value="UniProtKB-KW"/>
</dbReference>
<gene>
    <name evidence="2" type="primary">hemD</name>
    <name evidence="2" type="ORF">ULMA_08610</name>
</gene>
<organism evidence="2 3">
    <name type="scientific">Patiriisocius marinus</name>
    <dbReference type="NCBI Taxonomy" id="1397112"/>
    <lineage>
        <taxon>Bacteria</taxon>
        <taxon>Pseudomonadati</taxon>
        <taxon>Bacteroidota</taxon>
        <taxon>Flavobacteriia</taxon>
        <taxon>Flavobacteriales</taxon>
        <taxon>Flavobacteriaceae</taxon>
        <taxon>Patiriisocius</taxon>
    </lineage>
</organism>
<dbReference type="EMBL" id="BKCG01000001">
    <property type="protein sequence ID" value="GER58753.1"/>
    <property type="molecule type" value="Genomic_DNA"/>
</dbReference>
<sequence length="216" mass="24443">MKSILSTRNLKPYQRDLLLGQGFSLVDYDAIEIQFIDFKMPSEIENGIFTSQNGVNAILKTDYSINNCFCVGQKTKALLEGNSLKVIETANYGADLAQIIANKYKERTFYFFCGEQRRDEIPDTLKTSNIEFIEVNTYKTILKPRRYEQKWDGILFYSPSGVESYFTLNKTVDSTTTLFCIGETTANAAKKHSDNIVVSTTTSVESVIKKAVETLK</sequence>
<keyword evidence="3" id="KW-1185">Reference proteome</keyword>
<dbReference type="GO" id="GO:0008168">
    <property type="term" value="F:methyltransferase activity"/>
    <property type="evidence" value="ECO:0007669"/>
    <property type="project" value="UniProtKB-KW"/>
</dbReference>
<keyword evidence="2" id="KW-0808">Transferase</keyword>
<evidence type="ECO:0000313" key="3">
    <source>
        <dbReference type="Proteomes" id="UP000326509"/>
    </source>
</evidence>
<dbReference type="PANTHER" id="PTHR12390:SF0">
    <property type="entry name" value="UROPORPHYRINOGEN-III SYNTHASE"/>
    <property type="match status" value="1"/>
</dbReference>
<feature type="domain" description="Tetrapyrrole biosynthesis uroporphyrinogen III synthase" evidence="1">
    <location>
        <begin position="43"/>
        <end position="208"/>
    </location>
</feature>
<evidence type="ECO:0000313" key="2">
    <source>
        <dbReference type="EMBL" id="GER58753.1"/>
    </source>
</evidence>
<dbReference type="InterPro" id="IPR036108">
    <property type="entry name" value="4pyrrol_syn_uPrphyn_synt_sf"/>
</dbReference>
<accession>A0A5J4IZ40</accession>
<comment type="caution">
    <text evidence="2">The sequence shown here is derived from an EMBL/GenBank/DDBJ whole genome shotgun (WGS) entry which is preliminary data.</text>
</comment>
<dbReference type="Gene3D" id="3.40.50.10090">
    <property type="match status" value="2"/>
</dbReference>
<dbReference type="InterPro" id="IPR039793">
    <property type="entry name" value="UROS/Hem4"/>
</dbReference>
<dbReference type="GO" id="GO:0006780">
    <property type="term" value="P:uroporphyrinogen III biosynthetic process"/>
    <property type="evidence" value="ECO:0007669"/>
    <property type="project" value="InterPro"/>
</dbReference>
<dbReference type="AlphaFoldDB" id="A0A5J4IZ40"/>